<reference evidence="2" key="1">
    <citation type="journal article" date="2015" name="Nature">
        <title>Complex archaea that bridge the gap between prokaryotes and eukaryotes.</title>
        <authorList>
            <person name="Spang A."/>
            <person name="Saw J.H."/>
            <person name="Jorgensen S.L."/>
            <person name="Zaremba-Niedzwiedzka K."/>
            <person name="Martijn J."/>
            <person name="Lind A.E."/>
            <person name="van Eijk R."/>
            <person name="Schleper C."/>
            <person name="Guy L."/>
            <person name="Ettema T.J."/>
        </authorList>
    </citation>
    <scope>NUCLEOTIDE SEQUENCE</scope>
</reference>
<keyword evidence="1" id="KW-1133">Transmembrane helix</keyword>
<name>A0A0F9ILU2_9ZZZZ</name>
<accession>A0A0F9ILU2</accession>
<sequence>MNTMWDWLAQNSSLVQASVGGITALVWVFYLQILVMGLRRQRRTEILIHLGGSQGLDARTFISNLGFEPIYILEIILTIWSSDGARETFIADRTEIAKEDLSSPSAKTFQGPLKSGKLVDIGSIEDLLQRARRNTAEEIQLKEISRVELKVAAISAASTAIVAAKRQFYTECENEECRIRPKTLYATQIRSWWGRHNTKRQLQAQLKQ</sequence>
<keyword evidence="1" id="KW-0812">Transmembrane</keyword>
<proteinExistence type="predicted"/>
<keyword evidence="1" id="KW-0472">Membrane</keyword>
<protein>
    <submittedName>
        <fullName evidence="2">Uncharacterized protein</fullName>
    </submittedName>
</protein>
<organism evidence="2">
    <name type="scientific">marine sediment metagenome</name>
    <dbReference type="NCBI Taxonomy" id="412755"/>
    <lineage>
        <taxon>unclassified sequences</taxon>
        <taxon>metagenomes</taxon>
        <taxon>ecological metagenomes</taxon>
    </lineage>
</organism>
<evidence type="ECO:0000256" key="1">
    <source>
        <dbReference type="SAM" id="Phobius"/>
    </source>
</evidence>
<dbReference type="EMBL" id="LAZR01013696">
    <property type="protein sequence ID" value="KKM20784.1"/>
    <property type="molecule type" value="Genomic_DNA"/>
</dbReference>
<comment type="caution">
    <text evidence="2">The sequence shown here is derived from an EMBL/GenBank/DDBJ whole genome shotgun (WGS) entry which is preliminary data.</text>
</comment>
<gene>
    <name evidence="2" type="ORF">LCGC14_1642000</name>
</gene>
<feature type="transmembrane region" description="Helical" evidence="1">
    <location>
        <begin position="14"/>
        <end position="38"/>
    </location>
</feature>
<evidence type="ECO:0000313" key="2">
    <source>
        <dbReference type="EMBL" id="KKM20784.1"/>
    </source>
</evidence>
<dbReference type="AlphaFoldDB" id="A0A0F9ILU2"/>